<feature type="compositionally biased region" description="Basic and acidic residues" evidence="1">
    <location>
        <begin position="35"/>
        <end position="44"/>
    </location>
</feature>
<sequence length="59" mass="6524">MAQDKKPDMNPDFPENGMAGLRSTGAHGFASNTTSEDRFPQVDDILDRLTTNTRAVEKK</sequence>
<name>A0A1I6HPD0_9RHOB</name>
<proteinExistence type="predicted"/>
<gene>
    <name evidence="2" type="ORF">SAMN04488005_2914</name>
</gene>
<dbReference type="Proteomes" id="UP000199478">
    <property type="component" value="Unassembled WGS sequence"/>
</dbReference>
<accession>A0A1I6HPD0</accession>
<evidence type="ECO:0000313" key="2">
    <source>
        <dbReference type="EMBL" id="SFR56306.1"/>
    </source>
</evidence>
<dbReference type="EMBL" id="FOYP01000002">
    <property type="protein sequence ID" value="SFR56306.1"/>
    <property type="molecule type" value="Genomic_DNA"/>
</dbReference>
<reference evidence="3" key="1">
    <citation type="submission" date="2016-10" db="EMBL/GenBank/DDBJ databases">
        <authorList>
            <person name="Varghese N."/>
            <person name="Submissions S."/>
        </authorList>
    </citation>
    <scope>NUCLEOTIDE SEQUENCE [LARGE SCALE GENOMIC DNA]</scope>
    <source>
        <strain evidence="3">DSM 26879</strain>
    </source>
</reference>
<evidence type="ECO:0000256" key="1">
    <source>
        <dbReference type="SAM" id="MobiDB-lite"/>
    </source>
</evidence>
<dbReference type="RefSeq" id="WP_090201421.1">
    <property type="nucleotide sequence ID" value="NZ_FOYP01000002.1"/>
</dbReference>
<evidence type="ECO:0000313" key="3">
    <source>
        <dbReference type="Proteomes" id="UP000199478"/>
    </source>
</evidence>
<feature type="region of interest" description="Disordered" evidence="1">
    <location>
        <begin position="1"/>
        <end position="44"/>
    </location>
</feature>
<protein>
    <submittedName>
        <fullName evidence="2">Uncharacterized protein</fullName>
    </submittedName>
</protein>
<organism evidence="2 3">
    <name type="scientific">Yoonia tamlensis</name>
    <dbReference type="NCBI Taxonomy" id="390270"/>
    <lineage>
        <taxon>Bacteria</taxon>
        <taxon>Pseudomonadati</taxon>
        <taxon>Pseudomonadota</taxon>
        <taxon>Alphaproteobacteria</taxon>
        <taxon>Rhodobacterales</taxon>
        <taxon>Paracoccaceae</taxon>
        <taxon>Yoonia</taxon>
    </lineage>
</organism>
<dbReference type="AlphaFoldDB" id="A0A1I6HPD0"/>
<keyword evidence="3" id="KW-1185">Reference proteome</keyword>